<name>A0A520RXU5_9GAMM</name>
<dbReference type="Pfam" id="PF05987">
    <property type="entry name" value="DUF898"/>
    <property type="match status" value="1"/>
</dbReference>
<accession>A0A520RXU5</accession>
<feature type="transmembrane region" description="Helical" evidence="1">
    <location>
        <begin position="65"/>
        <end position="89"/>
    </location>
</feature>
<dbReference type="AlphaFoldDB" id="A0A520RXU5"/>
<feature type="transmembrane region" description="Helical" evidence="1">
    <location>
        <begin position="192"/>
        <end position="211"/>
    </location>
</feature>
<dbReference type="EMBL" id="SHAG01000052">
    <property type="protein sequence ID" value="RZO74997.1"/>
    <property type="molecule type" value="Genomic_DNA"/>
</dbReference>
<feature type="transmembrane region" description="Helical" evidence="1">
    <location>
        <begin position="23"/>
        <end position="44"/>
    </location>
</feature>
<feature type="transmembrane region" description="Helical" evidence="1">
    <location>
        <begin position="139"/>
        <end position="158"/>
    </location>
</feature>
<reference evidence="2 3" key="1">
    <citation type="submission" date="2019-02" db="EMBL/GenBank/DDBJ databases">
        <title>Prokaryotic population dynamics and viral predation in marine succession experiment using metagenomics: the confinement effect.</title>
        <authorList>
            <person name="Haro-Moreno J.M."/>
            <person name="Rodriguez-Valera F."/>
            <person name="Lopez-Perez M."/>
        </authorList>
    </citation>
    <scope>NUCLEOTIDE SEQUENCE [LARGE SCALE GENOMIC DNA]</scope>
    <source>
        <strain evidence="2">MED-G157</strain>
    </source>
</reference>
<keyword evidence="1" id="KW-0472">Membrane</keyword>
<evidence type="ECO:0000256" key="1">
    <source>
        <dbReference type="SAM" id="Phobius"/>
    </source>
</evidence>
<dbReference type="InterPro" id="IPR010295">
    <property type="entry name" value="DUF898"/>
</dbReference>
<protein>
    <submittedName>
        <fullName evidence="2">DUF898 domain-containing protein</fullName>
    </submittedName>
</protein>
<keyword evidence="1" id="KW-0812">Transmembrane</keyword>
<dbReference type="Proteomes" id="UP000316199">
    <property type="component" value="Unassembled WGS sequence"/>
</dbReference>
<evidence type="ECO:0000313" key="2">
    <source>
        <dbReference type="EMBL" id="RZO74997.1"/>
    </source>
</evidence>
<proteinExistence type="predicted"/>
<feature type="transmembrane region" description="Helical" evidence="1">
    <location>
        <begin position="95"/>
        <end position="118"/>
    </location>
</feature>
<organism evidence="2 3">
    <name type="scientific">OM182 bacterium</name>
    <dbReference type="NCBI Taxonomy" id="2510334"/>
    <lineage>
        <taxon>Bacteria</taxon>
        <taxon>Pseudomonadati</taxon>
        <taxon>Pseudomonadota</taxon>
        <taxon>Gammaproteobacteria</taxon>
        <taxon>OMG group</taxon>
        <taxon>OM182 clade</taxon>
    </lineage>
</organism>
<comment type="caution">
    <text evidence="2">The sequence shown here is derived from an EMBL/GenBank/DDBJ whole genome shotgun (WGS) entry which is preliminary data.</text>
</comment>
<evidence type="ECO:0000313" key="3">
    <source>
        <dbReference type="Proteomes" id="UP000316199"/>
    </source>
</evidence>
<feature type="transmembrane region" description="Helical" evidence="1">
    <location>
        <begin position="223"/>
        <end position="242"/>
    </location>
</feature>
<feature type="transmembrane region" description="Helical" evidence="1">
    <location>
        <begin position="262"/>
        <end position="282"/>
    </location>
</feature>
<sequence length="332" mass="37946">MKDCEEPSRPLSLDFKGEGYEYFKIWCVNTLLTIITIGIYSAWATVRNNRYFYANLFLDDSSFQYLADPLTILKGRLIAVTCFVFYLVISNFYPIVGVFLALMMFIAIPYLVIRSLAFRNRMTAWRGVQFRFNGGYQDAFVALYVWPLLGVISIGLLYPMTLLKLNRFIAANSAYGTTNFKFHATYKDYGKIFLLIFIGIIIIGLMSVVLLSSTGPEMMLVSLVFYGILFVYAKMAFINLFHNSLRLKNHYFLADLEFNGLFKIYVTNLFLIIVSLGLYLPVAKVRLTKYIVDHINPYALGDFGEFASAEKEKVDALGEELGQVFDFDIGAY</sequence>
<keyword evidence="1" id="KW-1133">Transmembrane helix</keyword>
<gene>
    <name evidence="2" type="ORF">EVA68_07975</name>
</gene>